<dbReference type="Gene3D" id="3.40.50.300">
    <property type="entry name" value="P-loop containing nucleotide triphosphate hydrolases"/>
    <property type="match status" value="1"/>
</dbReference>
<dbReference type="Proteomes" id="UP000053989">
    <property type="component" value="Unassembled WGS sequence"/>
</dbReference>
<evidence type="ECO:0000313" key="2">
    <source>
        <dbReference type="EMBL" id="KIM65692.1"/>
    </source>
</evidence>
<keyword evidence="3" id="KW-1185">Reference proteome</keyword>
<accession>A0A0C3AL79</accession>
<dbReference type="CDD" id="cd00882">
    <property type="entry name" value="Ras_like_GTPase"/>
    <property type="match status" value="1"/>
</dbReference>
<dbReference type="InterPro" id="IPR006073">
    <property type="entry name" value="GTP-bd"/>
</dbReference>
<dbReference type="OrthoDB" id="8954335at2759"/>
<organism evidence="2 3">
    <name type="scientific">Scleroderma citrinum Foug A</name>
    <dbReference type="NCBI Taxonomy" id="1036808"/>
    <lineage>
        <taxon>Eukaryota</taxon>
        <taxon>Fungi</taxon>
        <taxon>Dikarya</taxon>
        <taxon>Basidiomycota</taxon>
        <taxon>Agaricomycotina</taxon>
        <taxon>Agaricomycetes</taxon>
        <taxon>Agaricomycetidae</taxon>
        <taxon>Boletales</taxon>
        <taxon>Sclerodermatineae</taxon>
        <taxon>Sclerodermataceae</taxon>
        <taxon>Scleroderma</taxon>
    </lineage>
</organism>
<proteinExistence type="predicted"/>
<protein>
    <recommendedName>
        <fullName evidence="1">G domain-containing protein</fullName>
    </recommendedName>
</protein>
<dbReference type="HOGENOM" id="CLU_050405_1_1_1"/>
<gene>
    <name evidence="2" type="ORF">SCLCIDRAFT_1212100</name>
</gene>
<sequence length="218" mass="24320">MAFLQNILGRLVHGGETEDPDPPAHFANVVIFGEAGVGKSSLINLITGLGRAQTSPDVNPCTGHNHGYGVTIGHRAFKIWDTVGLDSGGWFRARLAAWNLKRFLSQMLERNKLGLLVYCVRASRATVTTLNHYETFYSKVCGEYAVPIVVVLTGCERLDDMDSWWEENGYRYSDLAFRGHACVTTLPDTPNDTALQRKRAYSRRVVHDLISQHCLPLE</sequence>
<dbReference type="EMBL" id="KN822021">
    <property type="protein sequence ID" value="KIM65692.1"/>
    <property type="molecule type" value="Genomic_DNA"/>
</dbReference>
<feature type="domain" description="G" evidence="1">
    <location>
        <begin position="28"/>
        <end position="151"/>
    </location>
</feature>
<evidence type="ECO:0000313" key="3">
    <source>
        <dbReference type="Proteomes" id="UP000053989"/>
    </source>
</evidence>
<dbReference type="AlphaFoldDB" id="A0A0C3AL79"/>
<dbReference type="STRING" id="1036808.A0A0C3AL79"/>
<evidence type="ECO:0000259" key="1">
    <source>
        <dbReference type="Pfam" id="PF01926"/>
    </source>
</evidence>
<dbReference type="Pfam" id="PF01926">
    <property type="entry name" value="MMR_HSR1"/>
    <property type="match status" value="1"/>
</dbReference>
<reference evidence="2 3" key="1">
    <citation type="submission" date="2014-04" db="EMBL/GenBank/DDBJ databases">
        <authorList>
            <consortium name="DOE Joint Genome Institute"/>
            <person name="Kuo A."/>
            <person name="Kohler A."/>
            <person name="Nagy L.G."/>
            <person name="Floudas D."/>
            <person name="Copeland A."/>
            <person name="Barry K.W."/>
            <person name="Cichocki N."/>
            <person name="Veneault-Fourrey C."/>
            <person name="LaButti K."/>
            <person name="Lindquist E.A."/>
            <person name="Lipzen A."/>
            <person name="Lundell T."/>
            <person name="Morin E."/>
            <person name="Murat C."/>
            <person name="Sun H."/>
            <person name="Tunlid A."/>
            <person name="Henrissat B."/>
            <person name="Grigoriev I.V."/>
            <person name="Hibbett D.S."/>
            <person name="Martin F."/>
            <person name="Nordberg H.P."/>
            <person name="Cantor M.N."/>
            <person name="Hua S.X."/>
        </authorList>
    </citation>
    <scope>NUCLEOTIDE SEQUENCE [LARGE SCALE GENOMIC DNA]</scope>
    <source>
        <strain evidence="2 3">Foug A</strain>
    </source>
</reference>
<name>A0A0C3AL79_9AGAM</name>
<dbReference type="SUPFAM" id="SSF52540">
    <property type="entry name" value="P-loop containing nucleoside triphosphate hydrolases"/>
    <property type="match status" value="1"/>
</dbReference>
<dbReference type="InParanoid" id="A0A0C3AL79"/>
<reference evidence="3" key="2">
    <citation type="submission" date="2015-01" db="EMBL/GenBank/DDBJ databases">
        <title>Evolutionary Origins and Diversification of the Mycorrhizal Mutualists.</title>
        <authorList>
            <consortium name="DOE Joint Genome Institute"/>
            <consortium name="Mycorrhizal Genomics Consortium"/>
            <person name="Kohler A."/>
            <person name="Kuo A."/>
            <person name="Nagy L.G."/>
            <person name="Floudas D."/>
            <person name="Copeland A."/>
            <person name="Barry K.W."/>
            <person name="Cichocki N."/>
            <person name="Veneault-Fourrey C."/>
            <person name="LaButti K."/>
            <person name="Lindquist E.A."/>
            <person name="Lipzen A."/>
            <person name="Lundell T."/>
            <person name="Morin E."/>
            <person name="Murat C."/>
            <person name="Riley R."/>
            <person name="Ohm R."/>
            <person name="Sun H."/>
            <person name="Tunlid A."/>
            <person name="Henrissat B."/>
            <person name="Grigoriev I.V."/>
            <person name="Hibbett D.S."/>
            <person name="Martin F."/>
        </authorList>
    </citation>
    <scope>NUCLEOTIDE SEQUENCE [LARGE SCALE GENOMIC DNA]</scope>
    <source>
        <strain evidence="3">Foug A</strain>
    </source>
</reference>
<dbReference type="GO" id="GO:0005525">
    <property type="term" value="F:GTP binding"/>
    <property type="evidence" value="ECO:0007669"/>
    <property type="project" value="InterPro"/>
</dbReference>
<dbReference type="InterPro" id="IPR027417">
    <property type="entry name" value="P-loop_NTPase"/>
</dbReference>